<evidence type="ECO:0000313" key="2">
    <source>
        <dbReference type="EMBL" id="NGM24412.1"/>
    </source>
</evidence>
<reference evidence="2 3" key="1">
    <citation type="submission" date="2020-02" db="EMBL/GenBank/DDBJ databases">
        <authorList>
            <person name="Kim H.M."/>
            <person name="Jeon C.O."/>
        </authorList>
    </citation>
    <scope>NUCLEOTIDE SEQUENCE [LARGE SCALE GENOMIC DNA]</scope>
    <source>
        <strain evidence="2 3">PeD5</strain>
    </source>
</reference>
<dbReference type="PANTHER" id="PTHR46637:SF1">
    <property type="entry name" value="BLL5188 PROTEIN"/>
    <property type="match status" value="1"/>
</dbReference>
<accession>A0A6M1LWQ9</accession>
<organism evidence="2 3">
    <name type="scientific">Falsiroseomonas algicola</name>
    <dbReference type="NCBI Taxonomy" id="2716930"/>
    <lineage>
        <taxon>Bacteria</taxon>
        <taxon>Pseudomonadati</taxon>
        <taxon>Pseudomonadota</taxon>
        <taxon>Alphaproteobacteria</taxon>
        <taxon>Acetobacterales</taxon>
        <taxon>Roseomonadaceae</taxon>
        <taxon>Falsiroseomonas</taxon>
    </lineage>
</organism>
<evidence type="ECO:0000259" key="1">
    <source>
        <dbReference type="Pfam" id="PF13340"/>
    </source>
</evidence>
<name>A0A6M1LWQ9_9PROT</name>
<dbReference type="InterPro" id="IPR025161">
    <property type="entry name" value="IS402-like_dom"/>
</dbReference>
<comment type="caution">
    <text evidence="2">The sequence shown here is derived from an EMBL/GenBank/DDBJ whole genome shotgun (WGS) entry which is preliminary data.</text>
</comment>
<dbReference type="PANTHER" id="PTHR46637">
    <property type="entry name" value="TIS1421-TRANSPOSASE PROTEIN A"/>
    <property type="match status" value="1"/>
</dbReference>
<protein>
    <submittedName>
        <fullName evidence="2">Transposase</fullName>
    </submittedName>
</protein>
<feature type="domain" description="Insertion element IS402-like" evidence="1">
    <location>
        <begin position="5"/>
        <end position="59"/>
    </location>
</feature>
<proteinExistence type="predicted"/>
<dbReference type="Proteomes" id="UP000475385">
    <property type="component" value="Unassembled WGS sequence"/>
</dbReference>
<dbReference type="AlphaFoldDB" id="A0A6M1LWQ9"/>
<dbReference type="Pfam" id="PF13340">
    <property type="entry name" value="DUF4096"/>
    <property type="match status" value="1"/>
</dbReference>
<sequence length="103" mass="11328">MSASPLGGRPARDHRRVLDAIFWVARTGVPWRDLPSELGNWNSVFRQFRRWTASCLWDVMLEALSDGGGEADLLQMIDSTSIRAHHCAAGGRGGLIARVLGAR</sequence>
<evidence type="ECO:0000313" key="3">
    <source>
        <dbReference type="Proteomes" id="UP000475385"/>
    </source>
</evidence>
<dbReference type="EMBL" id="JAAIKB010000045">
    <property type="protein sequence ID" value="NGM24412.1"/>
    <property type="molecule type" value="Genomic_DNA"/>
</dbReference>
<keyword evidence="3" id="KW-1185">Reference proteome</keyword>
<gene>
    <name evidence="2" type="ORF">G3576_30850</name>
</gene>
<reference evidence="2 3" key="2">
    <citation type="submission" date="2020-03" db="EMBL/GenBank/DDBJ databases">
        <title>Roseomonas stagni sp. nov., isolated from pond water in Japan.</title>
        <authorList>
            <person name="Furuhata K."/>
            <person name="Miyamoto H."/>
            <person name="Goto K."/>
        </authorList>
    </citation>
    <scope>NUCLEOTIDE SEQUENCE [LARGE SCALE GENOMIC DNA]</scope>
    <source>
        <strain evidence="2 3">PeD5</strain>
    </source>
</reference>
<dbReference type="InterPro" id="IPR052909">
    <property type="entry name" value="Transposase_6_like"/>
</dbReference>